<dbReference type="Gene3D" id="3.40.640.10">
    <property type="entry name" value="Type I PLP-dependent aspartate aminotransferase-like (Major domain)"/>
    <property type="match status" value="1"/>
</dbReference>
<dbReference type="PIRSF" id="PIRSF006815">
    <property type="entry name" value="GcvPA"/>
    <property type="match status" value="1"/>
</dbReference>
<evidence type="ECO:0000256" key="3">
    <source>
        <dbReference type="ARBA" id="ARBA00049026"/>
    </source>
</evidence>
<gene>
    <name evidence="4 6" type="primary">gcvPA</name>
    <name evidence="6" type="ORF">DESHY_50081</name>
</gene>
<organism evidence="6 7">
    <name type="scientific">Desulforamulus hydrothermalis Lam5 = DSM 18033</name>
    <dbReference type="NCBI Taxonomy" id="1121428"/>
    <lineage>
        <taxon>Bacteria</taxon>
        <taxon>Bacillati</taxon>
        <taxon>Bacillota</taxon>
        <taxon>Clostridia</taxon>
        <taxon>Eubacteriales</taxon>
        <taxon>Peptococcaceae</taxon>
        <taxon>Desulforamulus</taxon>
    </lineage>
</organism>
<dbReference type="GO" id="GO:0009116">
    <property type="term" value="P:nucleoside metabolic process"/>
    <property type="evidence" value="ECO:0007669"/>
    <property type="project" value="InterPro"/>
</dbReference>
<evidence type="ECO:0000259" key="5">
    <source>
        <dbReference type="Pfam" id="PF02347"/>
    </source>
</evidence>
<evidence type="ECO:0000313" key="7">
    <source>
        <dbReference type="Proteomes" id="UP000009315"/>
    </source>
</evidence>
<evidence type="ECO:0000256" key="1">
    <source>
        <dbReference type="ARBA" id="ARBA00003788"/>
    </source>
</evidence>
<dbReference type="InterPro" id="IPR015424">
    <property type="entry name" value="PyrdxlP-dep_Trfase"/>
</dbReference>
<dbReference type="Gene3D" id="3.90.1150.10">
    <property type="entry name" value="Aspartate Aminotransferase, domain 1"/>
    <property type="match status" value="1"/>
</dbReference>
<dbReference type="STRING" id="1121428.DESHY_50081"/>
<dbReference type="InterPro" id="IPR049315">
    <property type="entry name" value="GDC-P_N"/>
</dbReference>
<comment type="similarity">
    <text evidence="4">Belongs to the GcvP family. N-terminal subunit subfamily.</text>
</comment>
<sequence>MKFIPHTAEELRQMLETLGIEGTDRLFEEIPPAIRLRRELQVAGGLSEPELARHMSDLALLNTGVDQFICFLGAGAYDHYVPSAVKHILARSEFYTAYTPYQPEISQGILQTIFEYQSMICLLTGMDVANASMYDGASALAEAALMACAVTRRSEVLVARAVHPAYRQVLRTYLNGPGIKVNEVPFQEGLTLADAAADMLNPKTAALLVQYPNFFGCVEELAKLAEAAHAAGALLVVCADPVALALLKSPGQCGADIVVGEGQPLGIPLSYGGPYLGFLACRDKYMRKMPGRLVGQTTDAEGRRAYVLTLQAREQHIRREKATSNICSNQALCALAATVYLSLVGRHGLRRVAELCLQKTAYARQLLSRLPGYRLPWASPVFKEFVIQTKIAPESINRELLKHKILGGLDLGRYYPELSGHMLFCVTEQRSRQEIHLLADRLGAIS</sequence>
<dbReference type="Pfam" id="PF02347">
    <property type="entry name" value="GDC-P"/>
    <property type="match status" value="1"/>
</dbReference>
<dbReference type="eggNOG" id="COG0403">
    <property type="taxonomic scope" value="Bacteria"/>
</dbReference>
<comment type="caution">
    <text evidence="6">The sequence shown here is derived from an EMBL/GenBank/DDBJ whole genome shotgun (WGS) entry which is preliminary data.</text>
</comment>
<dbReference type="OrthoDB" id="9771867at2"/>
<accession>K8EAU9</accession>
<dbReference type="RefSeq" id="WP_008412383.1">
    <property type="nucleotide sequence ID" value="NZ_CAOS01000012.1"/>
</dbReference>
<dbReference type="EC" id="1.4.4.2" evidence="4"/>
<name>K8EAU9_9FIRM</name>
<keyword evidence="7" id="KW-1185">Reference proteome</keyword>
<comment type="catalytic activity">
    <reaction evidence="3 4">
        <text>N(6)-[(R)-lipoyl]-L-lysyl-[glycine-cleavage complex H protein] + glycine + H(+) = N(6)-[(R)-S(8)-aminomethyldihydrolipoyl]-L-lysyl-[glycine-cleavage complex H protein] + CO2</text>
        <dbReference type="Rhea" id="RHEA:24304"/>
        <dbReference type="Rhea" id="RHEA-COMP:10494"/>
        <dbReference type="Rhea" id="RHEA-COMP:10495"/>
        <dbReference type="ChEBI" id="CHEBI:15378"/>
        <dbReference type="ChEBI" id="CHEBI:16526"/>
        <dbReference type="ChEBI" id="CHEBI:57305"/>
        <dbReference type="ChEBI" id="CHEBI:83099"/>
        <dbReference type="ChEBI" id="CHEBI:83143"/>
        <dbReference type="EC" id="1.4.4.2"/>
    </reaction>
</comment>
<dbReference type="InterPro" id="IPR015421">
    <property type="entry name" value="PyrdxlP-dep_Trfase_major"/>
</dbReference>
<comment type="function">
    <text evidence="1 4">The glycine cleavage system catalyzes the degradation of glycine. The P protein binds the alpha-amino group of glycine through its pyridoxal phosphate cofactor; CO(2) is released and the remaining methylamine moiety is then transferred to the lipoamide cofactor of the H protein.</text>
</comment>
<dbReference type="Proteomes" id="UP000009315">
    <property type="component" value="Unassembled WGS sequence"/>
</dbReference>
<dbReference type="EMBL" id="CAOS01000012">
    <property type="protein sequence ID" value="CCO08773.1"/>
    <property type="molecule type" value="Genomic_DNA"/>
</dbReference>
<dbReference type="SUPFAM" id="SSF53383">
    <property type="entry name" value="PLP-dependent transferases"/>
    <property type="match status" value="1"/>
</dbReference>
<evidence type="ECO:0000256" key="2">
    <source>
        <dbReference type="ARBA" id="ARBA00023002"/>
    </source>
</evidence>
<dbReference type="PANTHER" id="PTHR42806">
    <property type="entry name" value="GLYCINE CLEAVAGE SYSTEM P-PROTEIN"/>
    <property type="match status" value="1"/>
</dbReference>
<dbReference type="AlphaFoldDB" id="K8EAU9"/>
<dbReference type="GO" id="GO:0019464">
    <property type="term" value="P:glycine decarboxylation via glycine cleavage system"/>
    <property type="evidence" value="ECO:0007669"/>
    <property type="project" value="UniProtKB-UniRule"/>
</dbReference>
<dbReference type="PANTHER" id="PTHR42806:SF1">
    <property type="entry name" value="GLYCINE DEHYDROGENASE (DECARBOXYLATING)"/>
    <property type="match status" value="1"/>
</dbReference>
<evidence type="ECO:0000313" key="6">
    <source>
        <dbReference type="EMBL" id="CCO08773.1"/>
    </source>
</evidence>
<dbReference type="InterPro" id="IPR015422">
    <property type="entry name" value="PyrdxlP-dep_Trfase_small"/>
</dbReference>
<evidence type="ECO:0000256" key="4">
    <source>
        <dbReference type="HAMAP-Rule" id="MF_00712"/>
    </source>
</evidence>
<protein>
    <recommendedName>
        <fullName evidence="4">Probable glycine dehydrogenase (decarboxylating) subunit 1</fullName>
        <ecNumber evidence="4">1.4.4.2</ecNumber>
    </recommendedName>
    <alternativeName>
        <fullName evidence="4">Glycine cleavage system P-protein subunit 1</fullName>
    </alternativeName>
    <alternativeName>
        <fullName evidence="4">Glycine decarboxylase subunit 1</fullName>
    </alternativeName>
    <alternativeName>
        <fullName evidence="4">Glycine dehydrogenase (aminomethyl-transferring) subunit 1</fullName>
    </alternativeName>
</protein>
<dbReference type="HAMAP" id="MF_00712">
    <property type="entry name" value="GcvPA"/>
    <property type="match status" value="1"/>
</dbReference>
<dbReference type="InterPro" id="IPR023010">
    <property type="entry name" value="GcvPA"/>
</dbReference>
<keyword evidence="2 4" id="KW-0560">Oxidoreductase</keyword>
<proteinExistence type="inferred from homology"/>
<dbReference type="GO" id="GO:0004375">
    <property type="term" value="F:glycine dehydrogenase (decarboxylating) activity"/>
    <property type="evidence" value="ECO:0007669"/>
    <property type="project" value="UniProtKB-EC"/>
</dbReference>
<dbReference type="CDD" id="cd00613">
    <property type="entry name" value="GDC-P"/>
    <property type="match status" value="1"/>
</dbReference>
<dbReference type="NCBIfam" id="NF001696">
    <property type="entry name" value="PRK00451.1"/>
    <property type="match status" value="1"/>
</dbReference>
<reference evidence="6 7" key="1">
    <citation type="journal article" date="2013" name="Genome Announc.">
        <title>Genome Sequence of the Sulfate-Reducing Bacterium Desulfotomaculum hydrothermale Lam5(T).</title>
        <authorList>
            <person name="Amin O."/>
            <person name="Fardeau M.L."/>
            <person name="Valette O."/>
            <person name="Hirschler-Rea A."/>
            <person name="Barbe V."/>
            <person name="Medigue C."/>
            <person name="Vacherie B."/>
            <person name="Ollivier B."/>
            <person name="Bertin P.N."/>
            <person name="Dolla A."/>
        </authorList>
    </citation>
    <scope>NUCLEOTIDE SEQUENCE [LARGE SCALE GENOMIC DNA]</scope>
    <source>
        <strain evidence="7">Lam5 / DSM 18033</strain>
    </source>
</reference>
<dbReference type="InterPro" id="IPR020581">
    <property type="entry name" value="GDC_P"/>
</dbReference>
<comment type="subunit">
    <text evidence="4">The glycine cleavage system is composed of four proteins: P, T, L and H. In this organism, the P 'protein' is a heterodimer of two subunits.</text>
</comment>
<feature type="domain" description="Glycine cleavage system P-protein N-terminal" evidence="5">
    <location>
        <begin position="2"/>
        <end position="439"/>
    </location>
</feature>